<sequence length="100" mass="11174">MSPCTEPSQNLRGSIHNYHLRSLLSAFGKQTPLQGSDSHSQAPNPTPALHARVDSFSELSLFSRAFRRELFFVFLTNVGSLLISAVLLRKIHSSFLDYVL</sequence>
<gene>
    <name evidence="2" type="ORF">NE237_019032</name>
</gene>
<proteinExistence type="predicted"/>
<name>A0A9Q0QPL2_9MAGN</name>
<dbReference type="EMBL" id="JAMYWD010000007">
    <property type="protein sequence ID" value="KAJ4967183.1"/>
    <property type="molecule type" value="Genomic_DNA"/>
</dbReference>
<protein>
    <submittedName>
        <fullName evidence="2">Uncharacterized protein</fullName>
    </submittedName>
</protein>
<comment type="caution">
    <text evidence="2">The sequence shown here is derived from an EMBL/GenBank/DDBJ whole genome shotgun (WGS) entry which is preliminary data.</text>
</comment>
<dbReference type="Proteomes" id="UP001141806">
    <property type="component" value="Unassembled WGS sequence"/>
</dbReference>
<reference evidence="2" key="1">
    <citation type="journal article" date="2023" name="Plant J.">
        <title>The genome of the king protea, Protea cynaroides.</title>
        <authorList>
            <person name="Chang J."/>
            <person name="Duong T.A."/>
            <person name="Schoeman C."/>
            <person name="Ma X."/>
            <person name="Roodt D."/>
            <person name="Barker N."/>
            <person name="Li Z."/>
            <person name="Van de Peer Y."/>
            <person name="Mizrachi E."/>
        </authorList>
    </citation>
    <scope>NUCLEOTIDE SEQUENCE</scope>
    <source>
        <tissue evidence="2">Young leaves</tissue>
    </source>
</reference>
<evidence type="ECO:0000313" key="3">
    <source>
        <dbReference type="Proteomes" id="UP001141806"/>
    </source>
</evidence>
<keyword evidence="1" id="KW-0472">Membrane</keyword>
<keyword evidence="1" id="KW-1133">Transmembrane helix</keyword>
<feature type="transmembrane region" description="Helical" evidence="1">
    <location>
        <begin position="70"/>
        <end position="88"/>
    </location>
</feature>
<evidence type="ECO:0000313" key="2">
    <source>
        <dbReference type="EMBL" id="KAJ4967183.1"/>
    </source>
</evidence>
<organism evidence="2 3">
    <name type="scientific">Protea cynaroides</name>
    <dbReference type="NCBI Taxonomy" id="273540"/>
    <lineage>
        <taxon>Eukaryota</taxon>
        <taxon>Viridiplantae</taxon>
        <taxon>Streptophyta</taxon>
        <taxon>Embryophyta</taxon>
        <taxon>Tracheophyta</taxon>
        <taxon>Spermatophyta</taxon>
        <taxon>Magnoliopsida</taxon>
        <taxon>Proteales</taxon>
        <taxon>Proteaceae</taxon>
        <taxon>Protea</taxon>
    </lineage>
</organism>
<keyword evidence="3" id="KW-1185">Reference proteome</keyword>
<keyword evidence="1" id="KW-0812">Transmembrane</keyword>
<evidence type="ECO:0000256" key="1">
    <source>
        <dbReference type="SAM" id="Phobius"/>
    </source>
</evidence>
<accession>A0A9Q0QPL2</accession>
<dbReference type="AlphaFoldDB" id="A0A9Q0QPL2"/>